<evidence type="ECO:0008006" key="3">
    <source>
        <dbReference type="Google" id="ProtNLM"/>
    </source>
</evidence>
<dbReference type="Pfam" id="PF14131">
    <property type="entry name" value="DUF4298"/>
    <property type="match status" value="1"/>
</dbReference>
<comment type="caution">
    <text evidence="1">The sequence shown here is derived from an EMBL/GenBank/DDBJ whole genome shotgun (WGS) entry which is preliminary data.</text>
</comment>
<evidence type="ECO:0000313" key="1">
    <source>
        <dbReference type="EMBL" id="OOS24888.1"/>
    </source>
</evidence>
<protein>
    <recommendedName>
        <fullName evidence="3">DUF4298 domain-containing protein</fullName>
    </recommendedName>
</protein>
<evidence type="ECO:0000313" key="2">
    <source>
        <dbReference type="Proteomes" id="UP000189800"/>
    </source>
</evidence>
<dbReference type="RefSeq" id="WP_078253708.1">
    <property type="nucleotide sequence ID" value="NZ_MUYU01000008.1"/>
</dbReference>
<proteinExistence type="predicted"/>
<dbReference type="STRING" id="470453.B0680_03690"/>
<sequence length="113" mass="12799">MKPSTQQARLDALQETYRQWLALKPALYQAKDTLSHAMQLMQQLERSYSSAEFAELMNADSQGTLDTRTPGEYSVLGEDTIWNELAEKDELLWSILKLCIAHLDKSSAHEPSA</sequence>
<organism evidence="1 2">
    <name type="scientific">Moraxella pluranimalium</name>
    <dbReference type="NCBI Taxonomy" id="470453"/>
    <lineage>
        <taxon>Bacteria</taxon>
        <taxon>Pseudomonadati</taxon>
        <taxon>Pseudomonadota</taxon>
        <taxon>Gammaproteobacteria</taxon>
        <taxon>Moraxellales</taxon>
        <taxon>Moraxellaceae</taxon>
        <taxon>Moraxella</taxon>
    </lineage>
</organism>
<dbReference type="EMBL" id="MUYU01000008">
    <property type="protein sequence ID" value="OOS24888.1"/>
    <property type="molecule type" value="Genomic_DNA"/>
</dbReference>
<dbReference type="OrthoDB" id="8602690at2"/>
<keyword evidence="2" id="KW-1185">Reference proteome</keyword>
<accession>A0A1T0CR95</accession>
<dbReference type="InterPro" id="IPR025384">
    <property type="entry name" value="DUF4298"/>
</dbReference>
<name>A0A1T0CR95_9GAMM</name>
<reference evidence="1 2" key="1">
    <citation type="submission" date="2017-02" db="EMBL/GenBank/DDBJ databases">
        <title>Draft genome sequence of Moraxella pluranimalium CCUG 54913T type strain.</title>
        <authorList>
            <person name="Salva-Serra F."/>
            <person name="Engstrom-Jakobsson H."/>
            <person name="Thorell K."/>
            <person name="Jaen-Luchoro D."/>
            <person name="Gonzales-Siles L."/>
            <person name="Karlsson R."/>
            <person name="Yazdan S."/>
            <person name="Boulund F."/>
            <person name="Johnning A."/>
            <person name="Engstrand L."/>
            <person name="Kristiansson E."/>
            <person name="Moore E."/>
        </authorList>
    </citation>
    <scope>NUCLEOTIDE SEQUENCE [LARGE SCALE GENOMIC DNA]</scope>
    <source>
        <strain evidence="1 2">CCUG 54913</strain>
    </source>
</reference>
<gene>
    <name evidence="1" type="ORF">B0680_03690</name>
</gene>
<dbReference type="Proteomes" id="UP000189800">
    <property type="component" value="Unassembled WGS sequence"/>
</dbReference>
<dbReference type="AlphaFoldDB" id="A0A1T0CR95"/>